<dbReference type="PROSITE" id="PS50158">
    <property type="entry name" value="ZF_CCHC"/>
    <property type="match status" value="1"/>
</dbReference>
<comment type="caution">
    <text evidence="3">The sequence shown here is derived from an EMBL/GenBank/DDBJ whole genome shotgun (WGS) entry which is preliminary data.</text>
</comment>
<dbReference type="InterPro" id="IPR001878">
    <property type="entry name" value="Znf_CCHC"/>
</dbReference>
<dbReference type="EMBL" id="JAINDJ010000002">
    <property type="protein sequence ID" value="KAG9458844.1"/>
    <property type="molecule type" value="Genomic_DNA"/>
</dbReference>
<gene>
    <name evidence="3" type="ORF">H6P81_003352</name>
</gene>
<dbReference type="SMART" id="SM00343">
    <property type="entry name" value="ZnF_C2HC"/>
    <property type="match status" value="1"/>
</dbReference>
<evidence type="ECO:0000313" key="3">
    <source>
        <dbReference type="EMBL" id="KAG9458844.1"/>
    </source>
</evidence>
<keyword evidence="1" id="KW-0479">Metal-binding</keyword>
<keyword evidence="1" id="KW-0863">Zinc-finger</keyword>
<proteinExistence type="predicted"/>
<evidence type="ECO:0000259" key="2">
    <source>
        <dbReference type="PROSITE" id="PS50158"/>
    </source>
</evidence>
<sequence length="136" mass="14958">MKRVAIEEYKVIDNMTLDELIGSLKTFEMKEEVEDSAGKSNKESVALQSVAKEKSVQLAENRDVSTITLAELDEKVSLLAKGLNKFIRRNKKKGYVQGDNRQTNGGTGTTEGVAKRKVVVCYECGGKGHIQSECST</sequence>
<feature type="domain" description="CCHC-type" evidence="2">
    <location>
        <begin position="121"/>
        <end position="134"/>
    </location>
</feature>
<name>A0AAV7FE74_ARIFI</name>
<keyword evidence="1" id="KW-0862">Zinc</keyword>
<dbReference type="Proteomes" id="UP000825729">
    <property type="component" value="Unassembled WGS sequence"/>
</dbReference>
<evidence type="ECO:0000313" key="4">
    <source>
        <dbReference type="Proteomes" id="UP000825729"/>
    </source>
</evidence>
<organism evidence="3 4">
    <name type="scientific">Aristolochia fimbriata</name>
    <name type="common">White veined hardy Dutchman's pipe vine</name>
    <dbReference type="NCBI Taxonomy" id="158543"/>
    <lineage>
        <taxon>Eukaryota</taxon>
        <taxon>Viridiplantae</taxon>
        <taxon>Streptophyta</taxon>
        <taxon>Embryophyta</taxon>
        <taxon>Tracheophyta</taxon>
        <taxon>Spermatophyta</taxon>
        <taxon>Magnoliopsida</taxon>
        <taxon>Magnoliidae</taxon>
        <taxon>Piperales</taxon>
        <taxon>Aristolochiaceae</taxon>
        <taxon>Aristolochia</taxon>
    </lineage>
</organism>
<keyword evidence="4" id="KW-1185">Reference proteome</keyword>
<dbReference type="AlphaFoldDB" id="A0AAV7FE74"/>
<dbReference type="GO" id="GO:0003676">
    <property type="term" value="F:nucleic acid binding"/>
    <property type="evidence" value="ECO:0007669"/>
    <property type="project" value="InterPro"/>
</dbReference>
<dbReference type="GO" id="GO:0008270">
    <property type="term" value="F:zinc ion binding"/>
    <property type="evidence" value="ECO:0007669"/>
    <property type="project" value="UniProtKB-KW"/>
</dbReference>
<evidence type="ECO:0000256" key="1">
    <source>
        <dbReference type="PROSITE-ProRule" id="PRU00047"/>
    </source>
</evidence>
<protein>
    <recommendedName>
        <fullName evidence="2">CCHC-type domain-containing protein</fullName>
    </recommendedName>
</protein>
<accession>A0AAV7FE74</accession>
<reference evidence="3 4" key="1">
    <citation type="submission" date="2021-07" db="EMBL/GenBank/DDBJ databases">
        <title>The Aristolochia fimbriata genome: insights into angiosperm evolution, floral development and chemical biosynthesis.</title>
        <authorList>
            <person name="Jiao Y."/>
        </authorList>
    </citation>
    <scope>NUCLEOTIDE SEQUENCE [LARGE SCALE GENOMIC DNA]</scope>
    <source>
        <strain evidence="3">IBCAS-2021</strain>
        <tissue evidence="3">Leaf</tissue>
    </source>
</reference>
<dbReference type="Pfam" id="PF00098">
    <property type="entry name" value="zf-CCHC"/>
    <property type="match status" value="1"/>
</dbReference>